<dbReference type="GeneID" id="91754893"/>
<evidence type="ECO:0000313" key="9">
    <source>
        <dbReference type="EMBL" id="AKV80325.1"/>
    </source>
</evidence>
<dbReference type="GO" id="GO:0005524">
    <property type="term" value="F:ATP binding"/>
    <property type="evidence" value="ECO:0007669"/>
    <property type="project" value="UniProtKB-KW"/>
</dbReference>
<dbReference type="SUPFAM" id="SSF52540">
    <property type="entry name" value="P-loop containing nucleoside triphosphate hydrolases"/>
    <property type="match status" value="1"/>
</dbReference>
<evidence type="ECO:0000313" key="5">
    <source>
        <dbReference type="EMBL" id="AIM26610.1"/>
    </source>
</evidence>
<evidence type="ECO:0000256" key="2">
    <source>
        <dbReference type="ARBA" id="ARBA00022741"/>
    </source>
</evidence>
<evidence type="ECO:0000313" key="10">
    <source>
        <dbReference type="EMBL" id="AKV82571.1"/>
    </source>
</evidence>
<dbReference type="InterPro" id="IPR027417">
    <property type="entry name" value="P-loop_NTPase"/>
</dbReference>
<dbReference type="AlphaFoldDB" id="A0A088E5L2"/>
<dbReference type="Gene3D" id="3.40.50.300">
    <property type="entry name" value="P-loop containing nucleotide triphosphate hydrolases"/>
    <property type="match status" value="1"/>
</dbReference>
<evidence type="ECO:0000313" key="16">
    <source>
        <dbReference type="Proteomes" id="UP000068832"/>
    </source>
</evidence>
<dbReference type="CDD" id="cd03257">
    <property type="entry name" value="ABC_NikE_OppD_transporters"/>
    <property type="match status" value="1"/>
</dbReference>
<dbReference type="PROSITE" id="PS00211">
    <property type="entry name" value="ABC_TRANSPORTER_1"/>
    <property type="match status" value="1"/>
</dbReference>
<gene>
    <name evidence="5" type="ORF">HA72_0446</name>
    <name evidence="6" type="ORF">MsedA_0459</name>
    <name evidence="7" type="ORF">MsedB_0459</name>
    <name evidence="8" type="ORF">MsedC_0458</name>
    <name evidence="9" type="ORF">MsedD_0459</name>
    <name evidence="10" type="ORF">MsedE_0459</name>
</gene>
<dbReference type="RefSeq" id="WP_012020411.1">
    <property type="nucleotide sequence ID" value="NZ_AP019770.1"/>
</dbReference>
<dbReference type="Proteomes" id="UP000061362">
    <property type="component" value="Chromosome"/>
</dbReference>
<proteinExistence type="predicted"/>
<evidence type="ECO:0000256" key="1">
    <source>
        <dbReference type="ARBA" id="ARBA00022448"/>
    </source>
</evidence>
<dbReference type="EMBL" id="CP008822">
    <property type="protein sequence ID" value="AIM26610.1"/>
    <property type="molecule type" value="Genomic_DNA"/>
</dbReference>
<keyword evidence="3" id="KW-0067">ATP-binding</keyword>
<evidence type="ECO:0000313" key="12">
    <source>
        <dbReference type="Proteomes" id="UP000056255"/>
    </source>
</evidence>
<dbReference type="GO" id="GO:0016887">
    <property type="term" value="F:ATP hydrolysis activity"/>
    <property type="evidence" value="ECO:0007669"/>
    <property type="project" value="InterPro"/>
</dbReference>
<reference evidence="5 11" key="1">
    <citation type="journal article" date="2014" name="J. Bacteriol.">
        <title>Role of an Archaeal PitA Transporter in the Copper and Arsenic Resistance of Metallosphaera sedula, an Extreme Thermoacidophile.</title>
        <authorList>
            <person name="McCarthy S."/>
            <person name="Ai C."/>
            <person name="Wheaton G."/>
            <person name="Tevatia R."/>
            <person name="Eckrich V."/>
            <person name="Kelly R."/>
            <person name="Blum P."/>
        </authorList>
    </citation>
    <scope>NUCLEOTIDE SEQUENCE [LARGE SCALE GENOMIC DNA]</scope>
    <source>
        <strain evidence="5 11">CuR1</strain>
    </source>
</reference>
<dbReference type="PROSITE" id="PS50893">
    <property type="entry name" value="ABC_TRANSPORTER_2"/>
    <property type="match status" value="1"/>
</dbReference>
<dbReference type="GO" id="GO:0015833">
    <property type="term" value="P:peptide transport"/>
    <property type="evidence" value="ECO:0007669"/>
    <property type="project" value="InterPro"/>
</dbReference>
<dbReference type="OrthoDB" id="18209at2157"/>
<sequence length="313" mass="35098">MIEGKSLRVYFKSRDVLVKALDGVNVSVKDKEIVGIVGESGSGKTTLGRTILNLQRPDSGEVLWNGKNVFKLKGKEEKEFRRQNQIIYQNPYEAVDIRLKVYDIVAEGLRVHNIPKNREEERKIVLDTLRDVGLTPEEEYAKSLPNQLSGGQLQRVAIARALVLNPSFMVADEPVSMLDMSIRAGVLDIFKRLRDERGISIMMITHDISTLGYVADRIYVMYQGKVIEHGSTDAVLDKPLHPYTQGLISAVPIPDPSGRASLFSVKVKEETEPYNGKGCKYYPKCPFAMASCREKEPELSGVSSDHYVACFLY</sequence>
<dbReference type="SMART" id="SM00382">
    <property type="entry name" value="AAA"/>
    <property type="match status" value="1"/>
</dbReference>
<dbReference type="PANTHER" id="PTHR43230:SF3">
    <property type="entry name" value="ABC-TYPE DIPEPTIDE_OLIGOPEPTIDE TRANSPORT SYSTEM, ATPASE COMPONENT"/>
    <property type="match status" value="1"/>
</dbReference>
<keyword evidence="2" id="KW-0547">Nucleotide-binding</keyword>
<feature type="domain" description="ABC transporter" evidence="4">
    <location>
        <begin position="2"/>
        <end position="248"/>
    </location>
</feature>
<dbReference type="EMBL" id="CP012175">
    <property type="protein sequence ID" value="AKV80325.1"/>
    <property type="molecule type" value="Genomic_DNA"/>
</dbReference>
<evidence type="ECO:0000256" key="3">
    <source>
        <dbReference type="ARBA" id="ARBA00022840"/>
    </source>
</evidence>
<dbReference type="Proteomes" id="UP000068832">
    <property type="component" value="Chromosome"/>
</dbReference>
<protein>
    <submittedName>
        <fullName evidence="5">Oligopeptide/dipeptide ABC transporter, ATPase subunit</fullName>
    </submittedName>
    <submittedName>
        <fullName evidence="6">Peptide ABC transporter ATPase</fullName>
    </submittedName>
</protein>
<dbReference type="EMBL" id="CP012174">
    <property type="protein sequence ID" value="AKV78080.1"/>
    <property type="molecule type" value="Genomic_DNA"/>
</dbReference>
<dbReference type="Proteomes" id="UP000029084">
    <property type="component" value="Chromosome"/>
</dbReference>
<reference evidence="13 14" key="2">
    <citation type="journal article" date="2015" name="Genome Announc.">
        <title>Complete Genome Sequences of Evolved Arsenate-Resistant Metallosphaera sedula Strains.</title>
        <authorList>
            <person name="Ai C."/>
            <person name="McCarthy S."/>
            <person name="Schackwitz W."/>
            <person name="Martin J."/>
            <person name="Lipzen A."/>
            <person name="Blum P."/>
        </authorList>
    </citation>
    <scope>NUCLEOTIDE SEQUENCE [LARGE SCALE GENOMIC DNA]</scope>
    <source>
        <strain evidence="8 14">ARS120-1</strain>
        <strain evidence="9 13">ARS120-2</strain>
        <strain evidence="6 16">ARS50-1</strain>
        <strain evidence="7 15">ARS50-2</strain>
    </source>
</reference>
<dbReference type="PATRIC" id="fig|43687.5.peg.458"/>
<dbReference type="OMA" id="YIYVGQH"/>
<dbReference type="Pfam" id="PF00005">
    <property type="entry name" value="ABC_tran"/>
    <property type="match status" value="1"/>
</dbReference>
<name>A0A088E5L2_9CREN</name>
<evidence type="ECO:0000313" key="8">
    <source>
        <dbReference type="EMBL" id="AKV78080.1"/>
    </source>
</evidence>
<evidence type="ECO:0000313" key="6">
    <source>
        <dbReference type="EMBL" id="AKV73590.1"/>
    </source>
</evidence>
<dbReference type="Pfam" id="PF08352">
    <property type="entry name" value="oligo_HPY"/>
    <property type="match status" value="1"/>
</dbReference>
<keyword evidence="1" id="KW-0813">Transport</keyword>
<dbReference type="Proteomes" id="UP000062475">
    <property type="component" value="Chromosome"/>
</dbReference>
<evidence type="ECO:0000313" key="7">
    <source>
        <dbReference type="EMBL" id="AKV75831.1"/>
    </source>
</evidence>
<dbReference type="EMBL" id="CP012176">
    <property type="protein sequence ID" value="AKV82571.1"/>
    <property type="molecule type" value="Genomic_DNA"/>
</dbReference>
<accession>A0A088E5L2</accession>
<dbReference type="InterPro" id="IPR013563">
    <property type="entry name" value="Oligopep_ABC_C"/>
</dbReference>
<reference evidence="10 12" key="3">
    <citation type="submission" date="2015-07" db="EMBL/GenBank/DDBJ databases">
        <title>Physiological, transcriptional responses and genome re-sequencing of acid resistant extremely thermoacidophilic Metallosphaera sedula SARC-M1.</title>
        <authorList>
            <person name="Ai C."/>
            <person name="McCarthy S."/>
            <person name="Eckrich V."/>
            <person name="Rudrappa D."/>
            <person name="Qiu G."/>
            <person name="Blum P."/>
        </authorList>
    </citation>
    <scope>NUCLEOTIDE SEQUENCE [LARGE SCALE GENOMIC DNA]</scope>
    <source>
        <strain evidence="10 12">SARC-M1</strain>
    </source>
</reference>
<dbReference type="InterPro" id="IPR017871">
    <property type="entry name" value="ABC_transporter-like_CS"/>
</dbReference>
<dbReference type="EMBL" id="CP012172">
    <property type="protein sequence ID" value="AKV73590.1"/>
    <property type="molecule type" value="Genomic_DNA"/>
</dbReference>
<dbReference type="PANTHER" id="PTHR43230">
    <property type="entry name" value="ABC-TYPE DIPEPTIDE/OLIGOPEPTIDE TRANSPORT SYSTEM, ATPASE COMPONENT"/>
    <property type="match status" value="1"/>
</dbReference>
<dbReference type="NCBIfam" id="TIGR01727">
    <property type="entry name" value="oligo_HPY"/>
    <property type="match status" value="1"/>
</dbReference>
<organism evidence="5 11">
    <name type="scientific">Metallosphaera sedula</name>
    <dbReference type="NCBI Taxonomy" id="43687"/>
    <lineage>
        <taxon>Archaea</taxon>
        <taxon>Thermoproteota</taxon>
        <taxon>Thermoprotei</taxon>
        <taxon>Sulfolobales</taxon>
        <taxon>Sulfolobaceae</taxon>
        <taxon>Metallosphaera</taxon>
    </lineage>
</organism>
<dbReference type="Proteomes" id="UP000056255">
    <property type="component" value="Chromosome"/>
</dbReference>
<dbReference type="EMBL" id="CP012173">
    <property type="protein sequence ID" value="AKV75831.1"/>
    <property type="molecule type" value="Genomic_DNA"/>
</dbReference>
<evidence type="ECO:0000313" key="11">
    <source>
        <dbReference type="Proteomes" id="UP000029084"/>
    </source>
</evidence>
<dbReference type="InterPro" id="IPR003439">
    <property type="entry name" value="ABC_transporter-like_ATP-bd"/>
</dbReference>
<dbReference type="InterPro" id="IPR003593">
    <property type="entry name" value="AAA+_ATPase"/>
</dbReference>
<evidence type="ECO:0000313" key="13">
    <source>
        <dbReference type="Proteomes" id="UP000061362"/>
    </source>
</evidence>
<dbReference type="Proteomes" id="UP000062398">
    <property type="component" value="Chromosome"/>
</dbReference>
<evidence type="ECO:0000313" key="15">
    <source>
        <dbReference type="Proteomes" id="UP000062475"/>
    </source>
</evidence>
<evidence type="ECO:0000259" key="4">
    <source>
        <dbReference type="PROSITE" id="PS50893"/>
    </source>
</evidence>
<evidence type="ECO:0000313" key="14">
    <source>
        <dbReference type="Proteomes" id="UP000062398"/>
    </source>
</evidence>